<sequence>MKYQTNVFGLLIFSVLVVSASRDRNINKERNNDGEAVSAQYPYVKNQCAYGEWKSLGDVPAVNIPQLSWLQTPSIVEINTGHYQALGRVIHAVNLKDQLNLNLDDERADIQLVDQLEILADTFYIKDEVAFYGIKTVKIIAREIIAAPGSKMIISTPNWNQEFPDLVPQVNGDGSDGEDGKDGIDGPQVEIICDVITGAFEVSSKGGDGHKGQDGGPGADAPDSSVIQPDYHTDICPNSVYNFFTDNWASWKRSCTSKSKDGRENLYSTEIVVSCSSSSSSISGSGSGRGSGSGSGSGSGRGSGSDAERKLAFLDVEGYDIFGKSSLFVPLIKWEAFYEDVQTIKSAAEVYEQTFNDIIASVQNNENFQQMASKFSDISSEQVKAQKNRLIAARDLDESEKRMYIKGIKSQEQRMEEILVRIMNLLPEGYEKTKEKLDKEQLLAVVQGVTGFAAPIAGKDPLIIIDSAVYVMDYEINKPCLGSLDTIRGNLKKWLTFGEEYEPLEDSSDFDFDKVEVSAIPEVMKANLEISKEKLASDLVCLLEEAARPRDVAALKAELESYFIVGGARIDMIGKVMELDNNIGTYNFDIPMLEETETGIIEAGKSQGTLSTDLRQTFTDNLLSTYKQLERSFMIKLYELQKALGFKTLWNLDDLIGSFRRIASESALGVGRLNGAVELTKELQKLSEVIDKVQMFQDLQQGFTRFSIEENEICQTCYNARLIKMYIELYGSPDSEKQDKNIPDKIHLRVRHLSGSHFLAGDNKMKTYRQPVTDFRDFKFDRFTISNEGKCRKAKQEGRSSSFCVEKNDDRWKPMCSHSLNGLVDSGLMMGEEECTSPPGYYELLIPVDKNLECSASQMKDTNCKDLDLTKFTKMNVWVYYLYWSNKYPVGPDDPICRVATMKRNQTEIDEEKFPVIPDENKR</sequence>
<evidence type="ECO:0000313" key="3">
    <source>
        <dbReference type="EMBL" id="CAH3193287.1"/>
    </source>
</evidence>
<feature type="signal peptide" evidence="2">
    <location>
        <begin position="1"/>
        <end position="20"/>
    </location>
</feature>
<comment type="caution">
    <text evidence="3">The sequence shown here is derived from an EMBL/GenBank/DDBJ whole genome shotgun (WGS) entry which is preliminary data.</text>
</comment>
<organism evidence="3 4">
    <name type="scientific">Porites evermanni</name>
    <dbReference type="NCBI Taxonomy" id="104178"/>
    <lineage>
        <taxon>Eukaryota</taxon>
        <taxon>Metazoa</taxon>
        <taxon>Cnidaria</taxon>
        <taxon>Anthozoa</taxon>
        <taxon>Hexacorallia</taxon>
        <taxon>Scleractinia</taxon>
        <taxon>Fungiina</taxon>
        <taxon>Poritidae</taxon>
        <taxon>Porites</taxon>
    </lineage>
</organism>
<feature type="region of interest" description="Disordered" evidence="1">
    <location>
        <begin position="277"/>
        <end position="305"/>
    </location>
</feature>
<evidence type="ECO:0000313" key="4">
    <source>
        <dbReference type="Proteomes" id="UP001159427"/>
    </source>
</evidence>
<gene>
    <name evidence="3" type="ORF">PEVE_00025577</name>
</gene>
<accession>A0ABN8SNU5</accession>
<protein>
    <submittedName>
        <fullName evidence="3">Uncharacterized protein</fullName>
    </submittedName>
</protein>
<feature type="compositionally biased region" description="Gly residues" evidence="1">
    <location>
        <begin position="285"/>
        <end position="303"/>
    </location>
</feature>
<keyword evidence="2" id="KW-0732">Signal</keyword>
<feature type="chain" id="PRO_5045077663" evidence="2">
    <location>
        <begin position="21"/>
        <end position="923"/>
    </location>
</feature>
<name>A0ABN8SNU5_9CNID</name>
<feature type="region of interest" description="Disordered" evidence="1">
    <location>
        <begin position="204"/>
        <end position="229"/>
    </location>
</feature>
<evidence type="ECO:0000256" key="2">
    <source>
        <dbReference type="SAM" id="SignalP"/>
    </source>
</evidence>
<keyword evidence="4" id="KW-1185">Reference proteome</keyword>
<proteinExistence type="predicted"/>
<dbReference type="EMBL" id="CALNXI010003443">
    <property type="protein sequence ID" value="CAH3193287.1"/>
    <property type="molecule type" value="Genomic_DNA"/>
</dbReference>
<evidence type="ECO:0000256" key="1">
    <source>
        <dbReference type="SAM" id="MobiDB-lite"/>
    </source>
</evidence>
<reference evidence="3 4" key="1">
    <citation type="submission" date="2022-05" db="EMBL/GenBank/DDBJ databases">
        <authorList>
            <consortium name="Genoscope - CEA"/>
            <person name="William W."/>
        </authorList>
    </citation>
    <scope>NUCLEOTIDE SEQUENCE [LARGE SCALE GENOMIC DNA]</scope>
</reference>
<dbReference type="Proteomes" id="UP001159427">
    <property type="component" value="Unassembled WGS sequence"/>
</dbReference>